<dbReference type="InParanoid" id="C4JXR6"/>
<dbReference type="STRING" id="336963.C4JXR6"/>
<feature type="chain" id="PRO_5002939533" description="Prp 4 CRoW domain-containing protein" evidence="2">
    <location>
        <begin position="18"/>
        <end position="217"/>
    </location>
</feature>
<dbReference type="AlphaFoldDB" id="C4JXR6"/>
<keyword evidence="2" id="KW-0732">Signal</keyword>
<dbReference type="HOGENOM" id="CLU_085827_1_0_1"/>
<feature type="compositionally biased region" description="Acidic residues" evidence="1">
    <location>
        <begin position="126"/>
        <end position="137"/>
    </location>
</feature>
<feature type="region of interest" description="Disordered" evidence="1">
    <location>
        <begin position="107"/>
        <end position="200"/>
    </location>
</feature>
<proteinExistence type="predicted"/>
<gene>
    <name evidence="3" type="ORF">UREG_07854</name>
</gene>
<feature type="compositionally biased region" description="Low complexity" evidence="1">
    <location>
        <begin position="138"/>
        <end position="159"/>
    </location>
</feature>
<dbReference type="OMA" id="DSCCRNG"/>
<organism evidence="3 4">
    <name type="scientific">Uncinocarpus reesii (strain UAMH 1704)</name>
    <dbReference type="NCBI Taxonomy" id="336963"/>
    <lineage>
        <taxon>Eukaryota</taxon>
        <taxon>Fungi</taxon>
        <taxon>Dikarya</taxon>
        <taxon>Ascomycota</taxon>
        <taxon>Pezizomycotina</taxon>
        <taxon>Eurotiomycetes</taxon>
        <taxon>Eurotiomycetidae</taxon>
        <taxon>Onygenales</taxon>
        <taxon>Onygenaceae</taxon>
        <taxon>Uncinocarpus</taxon>
    </lineage>
</organism>
<keyword evidence="4" id="KW-1185">Reference proteome</keyword>
<feature type="signal peptide" evidence="2">
    <location>
        <begin position="1"/>
        <end position="17"/>
    </location>
</feature>
<dbReference type="EMBL" id="CH476619">
    <property type="protein sequence ID" value="EEP82989.1"/>
    <property type="molecule type" value="Genomic_DNA"/>
</dbReference>
<evidence type="ECO:0008006" key="5">
    <source>
        <dbReference type="Google" id="ProtNLM"/>
    </source>
</evidence>
<evidence type="ECO:0000256" key="1">
    <source>
        <dbReference type="SAM" id="MobiDB-lite"/>
    </source>
</evidence>
<dbReference type="VEuPathDB" id="FungiDB:UREG_07854"/>
<reference evidence="4" key="1">
    <citation type="journal article" date="2009" name="Genome Res.">
        <title>Comparative genomic analyses of the human fungal pathogens Coccidioides and their relatives.</title>
        <authorList>
            <person name="Sharpton T.J."/>
            <person name="Stajich J.E."/>
            <person name="Rounsley S.D."/>
            <person name="Gardner M.J."/>
            <person name="Wortman J.R."/>
            <person name="Jordar V.S."/>
            <person name="Maiti R."/>
            <person name="Kodira C.D."/>
            <person name="Neafsey D.E."/>
            <person name="Zeng Q."/>
            <person name="Hung C.-Y."/>
            <person name="McMahan C."/>
            <person name="Muszewska A."/>
            <person name="Grynberg M."/>
            <person name="Mandel M.A."/>
            <person name="Kellner E.M."/>
            <person name="Barker B.M."/>
            <person name="Galgiani J.N."/>
            <person name="Orbach M.J."/>
            <person name="Kirkland T.N."/>
            <person name="Cole G.T."/>
            <person name="Henn M.R."/>
            <person name="Birren B.W."/>
            <person name="Taylor J.W."/>
        </authorList>
    </citation>
    <scope>NUCLEOTIDE SEQUENCE [LARGE SCALE GENOMIC DNA]</scope>
    <source>
        <strain evidence="4">UAMH 1704</strain>
    </source>
</reference>
<dbReference type="eggNOG" id="ENOG502RZBP">
    <property type="taxonomic scope" value="Eukaryota"/>
</dbReference>
<dbReference type="GeneID" id="8440305"/>
<evidence type="ECO:0000256" key="2">
    <source>
        <dbReference type="SAM" id="SignalP"/>
    </source>
</evidence>
<name>C4JXR6_UNCRE</name>
<dbReference type="KEGG" id="ure:UREG_07854"/>
<dbReference type="Proteomes" id="UP000002058">
    <property type="component" value="Unassembled WGS sequence"/>
</dbReference>
<evidence type="ECO:0000313" key="4">
    <source>
        <dbReference type="Proteomes" id="UP000002058"/>
    </source>
</evidence>
<evidence type="ECO:0000313" key="3">
    <source>
        <dbReference type="EMBL" id="EEP82989.1"/>
    </source>
</evidence>
<sequence>MHFSSLILLSGAATAAASSLMTGSYAAEEVLKKLQNRQVEFCKEIKPPYTCARSCGAGYAECGSFPNCYNPGRGDSCCRNGKYCPSGYYCTNAGCCPSTMTLAECGATERTTGDPPSTTGSPTPPGDDDDDDDDDDSSSSLDFSFTLPAAPTRTAAFPPIETDDDPLPQPTRTLDNPFNPPSDPTNSALAPPTSPNGAGKLDGSFLIAGLGMLVMAL</sequence>
<dbReference type="RefSeq" id="XP_002583081.1">
    <property type="nucleotide sequence ID" value="XM_002583035.1"/>
</dbReference>
<protein>
    <recommendedName>
        <fullName evidence="5">Prp 4 CRoW domain-containing protein</fullName>
    </recommendedName>
</protein>
<dbReference type="OrthoDB" id="5409186at2759"/>
<accession>C4JXR6</accession>